<dbReference type="Proteomes" id="UP001496720">
    <property type="component" value="Unassembled WGS sequence"/>
</dbReference>
<evidence type="ECO:0008006" key="5">
    <source>
        <dbReference type="Google" id="ProtNLM"/>
    </source>
</evidence>
<dbReference type="EMBL" id="JBEOZY010000016">
    <property type="protein sequence ID" value="MER6166371.1"/>
    <property type="molecule type" value="Genomic_DNA"/>
</dbReference>
<dbReference type="RefSeq" id="WP_352148026.1">
    <property type="nucleotide sequence ID" value="NZ_JBEOZY010000016.1"/>
</dbReference>
<evidence type="ECO:0000256" key="2">
    <source>
        <dbReference type="SAM" id="Phobius"/>
    </source>
</evidence>
<comment type="caution">
    <text evidence="3">The sequence shown here is derived from an EMBL/GenBank/DDBJ whole genome shotgun (WGS) entry which is preliminary data.</text>
</comment>
<organism evidence="3 4">
    <name type="scientific">Streptomyces violaceorubidus</name>
    <dbReference type="NCBI Taxonomy" id="284042"/>
    <lineage>
        <taxon>Bacteria</taxon>
        <taxon>Bacillati</taxon>
        <taxon>Actinomycetota</taxon>
        <taxon>Actinomycetes</taxon>
        <taxon>Kitasatosporales</taxon>
        <taxon>Streptomycetaceae</taxon>
        <taxon>Streptomyces</taxon>
    </lineage>
</organism>
<feature type="region of interest" description="Disordered" evidence="1">
    <location>
        <begin position="58"/>
        <end position="99"/>
    </location>
</feature>
<evidence type="ECO:0000313" key="4">
    <source>
        <dbReference type="Proteomes" id="UP001496720"/>
    </source>
</evidence>
<reference evidence="3 4" key="1">
    <citation type="submission" date="2024-06" db="EMBL/GenBank/DDBJ databases">
        <title>The Natural Products Discovery Center: Release of the First 8490 Sequenced Strains for Exploring Actinobacteria Biosynthetic Diversity.</title>
        <authorList>
            <person name="Kalkreuter E."/>
            <person name="Kautsar S.A."/>
            <person name="Yang D."/>
            <person name="Bader C.D."/>
            <person name="Teijaro C.N."/>
            <person name="Fluegel L."/>
            <person name="Davis C.M."/>
            <person name="Simpson J.R."/>
            <person name="Lauterbach L."/>
            <person name="Steele A.D."/>
            <person name="Gui C."/>
            <person name="Meng S."/>
            <person name="Li G."/>
            <person name="Viehrig K."/>
            <person name="Ye F."/>
            <person name="Su P."/>
            <person name="Kiefer A.F."/>
            <person name="Nichols A."/>
            <person name="Cepeda A.J."/>
            <person name="Yan W."/>
            <person name="Fan B."/>
            <person name="Jiang Y."/>
            <person name="Adhikari A."/>
            <person name="Zheng C.-J."/>
            <person name="Schuster L."/>
            <person name="Cowan T.M."/>
            <person name="Smanski M.J."/>
            <person name="Chevrette M.G."/>
            <person name="De Carvalho L.P.S."/>
            <person name="Shen B."/>
        </authorList>
    </citation>
    <scope>NUCLEOTIDE SEQUENCE [LARGE SCALE GENOMIC DNA]</scope>
    <source>
        <strain evidence="3 4">NPDC001615</strain>
    </source>
</reference>
<protein>
    <recommendedName>
        <fullName evidence="5">Secreted protein</fullName>
    </recommendedName>
</protein>
<keyword evidence="2" id="KW-0812">Transmembrane</keyword>
<keyword evidence="4" id="KW-1185">Reference proteome</keyword>
<accession>A0ABV1SXB4</accession>
<feature type="transmembrane region" description="Helical" evidence="2">
    <location>
        <begin position="23"/>
        <end position="40"/>
    </location>
</feature>
<keyword evidence="2" id="KW-1133">Transmembrane helix</keyword>
<name>A0ABV1SXB4_9ACTN</name>
<keyword evidence="2" id="KW-0472">Membrane</keyword>
<gene>
    <name evidence="3" type="ORF">ABT188_17660</name>
</gene>
<evidence type="ECO:0000256" key="1">
    <source>
        <dbReference type="SAM" id="MobiDB-lite"/>
    </source>
</evidence>
<sequence length="132" mass="13988">MRTTPPAAGRVDLRPRRITPRRLGAAAVVYGVFVAGWYLGQPVTPECHVDRAALGRAAAERDGTEPSVAPSRAYSPLPAASVFPDRGAPEDVPTPRSAGSVQTLTVTAYAVACANDMSERSRLRAWADGDWG</sequence>
<proteinExistence type="predicted"/>
<evidence type="ECO:0000313" key="3">
    <source>
        <dbReference type="EMBL" id="MER6166371.1"/>
    </source>
</evidence>